<dbReference type="AlphaFoldDB" id="A0A2Z7ACW1"/>
<dbReference type="EMBL" id="KV016693">
    <property type="protein sequence ID" value="KZV19486.1"/>
    <property type="molecule type" value="Genomic_DNA"/>
</dbReference>
<reference evidence="1 2" key="1">
    <citation type="journal article" date="2015" name="Proc. Natl. Acad. Sci. U.S.A.">
        <title>The resurrection genome of Boea hygrometrica: A blueprint for survival of dehydration.</title>
        <authorList>
            <person name="Xiao L."/>
            <person name="Yang G."/>
            <person name="Zhang L."/>
            <person name="Yang X."/>
            <person name="Zhao S."/>
            <person name="Ji Z."/>
            <person name="Zhou Q."/>
            <person name="Hu M."/>
            <person name="Wang Y."/>
            <person name="Chen M."/>
            <person name="Xu Y."/>
            <person name="Jin H."/>
            <person name="Xiao X."/>
            <person name="Hu G."/>
            <person name="Bao F."/>
            <person name="Hu Y."/>
            <person name="Wan P."/>
            <person name="Li L."/>
            <person name="Deng X."/>
            <person name="Kuang T."/>
            <person name="Xiang C."/>
            <person name="Zhu J.K."/>
            <person name="Oliver M.J."/>
            <person name="He Y."/>
        </authorList>
    </citation>
    <scope>NUCLEOTIDE SEQUENCE [LARGE SCALE GENOMIC DNA]</scope>
    <source>
        <strain evidence="2">cv. XS01</strain>
    </source>
</reference>
<name>A0A2Z7ACW1_9LAMI</name>
<evidence type="ECO:0000313" key="2">
    <source>
        <dbReference type="Proteomes" id="UP000250235"/>
    </source>
</evidence>
<evidence type="ECO:0000313" key="1">
    <source>
        <dbReference type="EMBL" id="KZV19486.1"/>
    </source>
</evidence>
<gene>
    <name evidence="1" type="ORF">F511_32067</name>
</gene>
<keyword evidence="2" id="KW-1185">Reference proteome</keyword>
<protein>
    <submittedName>
        <fullName evidence="1">Uncharacterized protein</fullName>
    </submittedName>
</protein>
<dbReference type="OrthoDB" id="1735852at2759"/>
<dbReference type="PANTHER" id="PTHR47370:SF6">
    <property type="entry name" value="N-ACETYLTRANSFERASE HLS1-RELATED"/>
    <property type="match status" value="1"/>
</dbReference>
<sequence>MGDPLARVRNFSSHVMMVAEHGNGKEIVGVIRGCIKTVTNGKLRTDEFPVYVKLAYILGLRVSSAHRFVFPSLIYLIQSISSFLQYMVTRI</sequence>
<dbReference type="Proteomes" id="UP000250235">
    <property type="component" value="Unassembled WGS sequence"/>
</dbReference>
<dbReference type="InterPro" id="IPR052810">
    <property type="entry name" value="Plant_NAT"/>
</dbReference>
<dbReference type="PANTHER" id="PTHR47370">
    <property type="entry name" value="ACYL-COA N-ACYLTRANSFERASES (NAT) SUPERFAMILY PROTEIN"/>
    <property type="match status" value="1"/>
</dbReference>
<accession>A0A2Z7ACW1</accession>
<organism evidence="1 2">
    <name type="scientific">Dorcoceras hygrometricum</name>
    <dbReference type="NCBI Taxonomy" id="472368"/>
    <lineage>
        <taxon>Eukaryota</taxon>
        <taxon>Viridiplantae</taxon>
        <taxon>Streptophyta</taxon>
        <taxon>Embryophyta</taxon>
        <taxon>Tracheophyta</taxon>
        <taxon>Spermatophyta</taxon>
        <taxon>Magnoliopsida</taxon>
        <taxon>eudicotyledons</taxon>
        <taxon>Gunneridae</taxon>
        <taxon>Pentapetalae</taxon>
        <taxon>asterids</taxon>
        <taxon>lamiids</taxon>
        <taxon>Lamiales</taxon>
        <taxon>Gesneriaceae</taxon>
        <taxon>Didymocarpoideae</taxon>
        <taxon>Trichosporeae</taxon>
        <taxon>Loxocarpinae</taxon>
        <taxon>Dorcoceras</taxon>
    </lineage>
</organism>
<proteinExistence type="predicted"/>